<dbReference type="EMBL" id="FRBL01000008">
    <property type="protein sequence ID" value="SHM49210.1"/>
    <property type="molecule type" value="Genomic_DNA"/>
</dbReference>
<keyword evidence="2" id="KW-1185">Reference proteome</keyword>
<accession>A0A1M7J7Y4</accession>
<organism evidence="1 2">
    <name type="scientific">Chitinophaga jiangningensis</name>
    <dbReference type="NCBI Taxonomy" id="1419482"/>
    <lineage>
        <taxon>Bacteria</taxon>
        <taxon>Pseudomonadati</taxon>
        <taxon>Bacteroidota</taxon>
        <taxon>Chitinophagia</taxon>
        <taxon>Chitinophagales</taxon>
        <taxon>Chitinophagaceae</taxon>
        <taxon>Chitinophaga</taxon>
    </lineage>
</organism>
<evidence type="ECO:0000313" key="2">
    <source>
        <dbReference type="Proteomes" id="UP000184420"/>
    </source>
</evidence>
<name>A0A1M7J7Y4_9BACT</name>
<sequence length="52" mass="5604">MLQVVIVGAFLAKLCFGYGAFGARGAIFFARKAAKQVSSKGLCFVVWLFLVC</sequence>
<dbReference type="AlphaFoldDB" id="A0A1M7J7Y4"/>
<gene>
    <name evidence="1" type="ORF">SAMN05444266_108262</name>
</gene>
<dbReference type="STRING" id="1419482.SAMN05444266_108262"/>
<protein>
    <submittedName>
        <fullName evidence="1">Uncharacterized protein</fullName>
    </submittedName>
</protein>
<dbReference type="Proteomes" id="UP000184420">
    <property type="component" value="Unassembled WGS sequence"/>
</dbReference>
<evidence type="ECO:0000313" key="1">
    <source>
        <dbReference type="EMBL" id="SHM49210.1"/>
    </source>
</evidence>
<reference evidence="1 2" key="1">
    <citation type="submission" date="2016-11" db="EMBL/GenBank/DDBJ databases">
        <authorList>
            <person name="Jaros S."/>
            <person name="Januszkiewicz K."/>
            <person name="Wedrychowicz H."/>
        </authorList>
    </citation>
    <scope>NUCLEOTIDE SEQUENCE [LARGE SCALE GENOMIC DNA]</scope>
    <source>
        <strain evidence="1 2">DSM 27406</strain>
    </source>
</reference>
<proteinExistence type="predicted"/>